<reference evidence="2" key="3">
    <citation type="submission" date="2022-11" db="EMBL/GenBank/DDBJ databases">
        <authorList>
            <person name="Wang Z."/>
        </authorList>
    </citation>
    <scope>NUCLEOTIDE SEQUENCE</scope>
    <source>
        <strain evidence="2">P2000</strain>
    </source>
</reference>
<protein>
    <submittedName>
        <fullName evidence="3">PH domain-containing protein</fullName>
    </submittedName>
</protein>
<organism evidence="3 9">
    <name type="scientific">Lactiplantibacillus pentosus</name>
    <name type="common">Lactobacillus pentosus</name>
    <dbReference type="NCBI Taxonomy" id="1589"/>
    <lineage>
        <taxon>Bacteria</taxon>
        <taxon>Bacillati</taxon>
        <taxon>Bacillota</taxon>
        <taxon>Bacilli</taxon>
        <taxon>Lactobacillales</taxon>
        <taxon>Lactobacillaceae</taxon>
        <taxon>Lactiplantibacillus</taxon>
    </lineage>
</organism>
<evidence type="ECO:0000313" key="5">
    <source>
        <dbReference type="EMBL" id="PRO91339.1"/>
    </source>
</evidence>
<dbReference type="Proteomes" id="UP001151834">
    <property type="component" value="Unassembled WGS sequence"/>
</dbReference>
<dbReference type="Proteomes" id="UP000276249">
    <property type="component" value="Unassembled WGS sequence"/>
</dbReference>
<dbReference type="AlphaFoldDB" id="A0A241RKB1"/>
<evidence type="ECO:0000313" key="8">
    <source>
        <dbReference type="Proteomes" id="UP000276249"/>
    </source>
</evidence>
<accession>A0A241RKB1</accession>
<gene>
    <name evidence="5" type="ORF">C6Y08_14605</name>
    <name evidence="6" type="ORF">D6U18_03160</name>
    <name evidence="2" type="ORF">OOJ94_08905</name>
    <name evidence="3" type="ORF">RI536_15280</name>
    <name evidence="4" type="ORF">RI555_09155</name>
</gene>
<evidence type="ECO:0000313" key="9">
    <source>
        <dbReference type="Proteomes" id="UP001267003"/>
    </source>
</evidence>
<dbReference type="EMBL" id="JAVLAQ010000002">
    <property type="protein sequence ID" value="MDT6991424.1"/>
    <property type="molecule type" value="Genomic_DNA"/>
</dbReference>
<dbReference type="GeneID" id="49393952"/>
<dbReference type="RefSeq" id="WP_003638680.1">
    <property type="nucleotide sequence ID" value="NZ_BJZC01000018.1"/>
</dbReference>
<feature type="domain" description="Bacterial Pleckstrin homology" evidence="1">
    <location>
        <begin position="2"/>
        <end position="131"/>
    </location>
</feature>
<reference evidence="2" key="4">
    <citation type="journal article" date="2023" name="Front Nutr">
        <title>Lactiplantibacillus pentosus P2020 protects the hyperuricemia and renal inflammation in mice.</title>
        <authorList>
            <person name="Wang Z."/>
            <person name="Song L."/>
            <person name="Li X."/>
            <person name="Xiao Y."/>
            <person name="Huang Y."/>
            <person name="Zhang Y."/>
            <person name="Li J."/>
            <person name="Li M."/>
            <person name="Ren Z."/>
        </authorList>
    </citation>
    <scope>NUCLEOTIDE SEQUENCE</scope>
    <source>
        <strain evidence="2">P2000</strain>
    </source>
</reference>
<dbReference type="Gene3D" id="2.30.29.50">
    <property type="entry name" value="Bacterial Pleckstrin homology domain"/>
    <property type="match status" value="1"/>
</dbReference>
<dbReference type="InterPro" id="IPR037063">
    <property type="entry name" value="PHb_sf"/>
</dbReference>
<reference evidence="6 8" key="2">
    <citation type="submission" date="2018-10" db="EMBL/GenBank/DDBJ databases">
        <title>Genome sequences of five Lactobacillus pentosus strains isolated from brines of traditionally fermented spanish-style green table olives and differences between them.</title>
        <authorList>
            <person name="Jimenez Diaz R."/>
        </authorList>
    </citation>
    <scope>NUCLEOTIDE SEQUENCE [LARGE SCALE GENOMIC DNA]</scope>
    <source>
        <strain evidence="6 8">IG10</strain>
    </source>
</reference>
<dbReference type="SUPFAM" id="SSF50729">
    <property type="entry name" value="PH domain-like"/>
    <property type="match status" value="1"/>
</dbReference>
<dbReference type="EMBL" id="JAVLAO010000001">
    <property type="protein sequence ID" value="MDT7039150.1"/>
    <property type="molecule type" value="Genomic_DNA"/>
</dbReference>
<comment type="caution">
    <text evidence="3">The sequence shown here is derived from an EMBL/GenBank/DDBJ whole genome shotgun (WGS) entry which is preliminary data.</text>
</comment>
<name>A0A241RKB1_LACPE</name>
<dbReference type="Proteomes" id="UP001263852">
    <property type="component" value="Unassembled WGS sequence"/>
</dbReference>
<evidence type="ECO:0000259" key="1">
    <source>
        <dbReference type="Pfam" id="PF08000"/>
    </source>
</evidence>
<dbReference type="InterPro" id="IPR012544">
    <property type="entry name" value="PHb"/>
</dbReference>
<evidence type="ECO:0000313" key="4">
    <source>
        <dbReference type="EMBL" id="MDT7039150.1"/>
    </source>
</evidence>
<dbReference type="KEGG" id="lpg:BB562_08980"/>
<evidence type="ECO:0000313" key="2">
    <source>
        <dbReference type="EMBL" id="MDF2312936.1"/>
    </source>
</evidence>
<dbReference type="EMBL" id="PVOB01000278">
    <property type="protein sequence ID" value="PRO91339.1"/>
    <property type="molecule type" value="Genomic_DNA"/>
</dbReference>
<evidence type="ECO:0000313" key="3">
    <source>
        <dbReference type="EMBL" id="MDT6991424.1"/>
    </source>
</evidence>
<evidence type="ECO:0000313" key="6">
    <source>
        <dbReference type="EMBL" id="RMW50603.1"/>
    </source>
</evidence>
<sequence length="147" mass="17108">MGLLNGILGNMSEVTPEEIQKQFGKFLMEDEKIERGYKLVRDMIVFTDTRIIFMDRQNVTGKKAAYRSIYFMSIIDVAAETAGFGIDDSEIVITYLTNVHRQGLTEQHAEVKFEFPKSFDFTPLYRFLENIAYQNRLAINQLTRVEY</sequence>
<dbReference type="Proteomes" id="UP000238378">
    <property type="component" value="Unassembled WGS sequence"/>
</dbReference>
<reference evidence="3" key="5">
    <citation type="submission" date="2023-08" db="EMBL/GenBank/DDBJ databases">
        <authorList>
            <person name="Page C.A."/>
            <person name="Perez-Diaz I.M."/>
        </authorList>
    </citation>
    <scope>NUCLEOTIDE SEQUENCE</scope>
    <source>
        <strain evidence="4">1.8.9</strain>
        <strain evidence="3">7.8.46</strain>
    </source>
</reference>
<dbReference type="EMBL" id="RDCJ01000038">
    <property type="protein sequence ID" value="RMW50603.1"/>
    <property type="molecule type" value="Genomic_DNA"/>
</dbReference>
<dbReference type="OrthoDB" id="9803613at2"/>
<reference evidence="5 7" key="1">
    <citation type="submission" date="2018-03" db="EMBL/GenBank/DDBJ databases">
        <title>Draft Genome Sequences of six Lactobacillus pentosus Strains Isolated from Brines of Traditionally Fermented Spanish-Style Green Table Olives.</title>
        <authorList>
            <person name="Calero-Delgado B."/>
            <person name="Martin-Platero A.M."/>
            <person name="Perez-Pulido A.J."/>
            <person name="Benitez-Cabello A."/>
            <person name="Casimiro-Soriguer C.S."/>
            <person name="Martinez-Bueno M."/>
            <person name="Arroyo-Lopez F.N."/>
            <person name="Rodriguez-Gomez F."/>
            <person name="Bautista-Gallego J."/>
            <person name="Garrido-Fernandez A."/>
            <person name="Jimenez-Diaz R."/>
        </authorList>
    </citation>
    <scope>NUCLEOTIDE SEQUENCE [LARGE SCALE GENOMIC DNA]</scope>
    <source>
        <strain evidence="5 7">IG2</strain>
    </source>
</reference>
<dbReference type="EMBL" id="JAPEQV010000009">
    <property type="protein sequence ID" value="MDF2312936.1"/>
    <property type="molecule type" value="Genomic_DNA"/>
</dbReference>
<keyword evidence="7" id="KW-1185">Reference proteome</keyword>
<evidence type="ECO:0000313" key="7">
    <source>
        <dbReference type="Proteomes" id="UP000238378"/>
    </source>
</evidence>
<dbReference type="Proteomes" id="UP001267003">
    <property type="component" value="Unassembled WGS sequence"/>
</dbReference>
<dbReference type="Pfam" id="PF08000">
    <property type="entry name" value="bPH_1"/>
    <property type="match status" value="1"/>
</dbReference>
<proteinExistence type="predicted"/>